<feature type="region of interest" description="Disordered" evidence="1">
    <location>
        <begin position="1"/>
        <end position="32"/>
    </location>
</feature>
<sequence>MQSNTATIGQHRVSEQTYMEKTNSHSSEGTLRHHKRSLSADFASEMHQSKLKLKKPDITSSFVTTVFHNKASLNHTLGSEESLHRQIPIQAIGRLPLKRFDSADWMLESSKKESDCSCKVETKVAKVLIDRHNYTTCRFIRTQAGDASK</sequence>
<keyword evidence="3" id="KW-1185">Reference proteome</keyword>
<proteinExistence type="predicted"/>
<organism evidence="2 3">
    <name type="scientific">Albugo candida</name>
    <dbReference type="NCBI Taxonomy" id="65357"/>
    <lineage>
        <taxon>Eukaryota</taxon>
        <taxon>Sar</taxon>
        <taxon>Stramenopiles</taxon>
        <taxon>Oomycota</taxon>
        <taxon>Peronosporomycetes</taxon>
        <taxon>Albuginales</taxon>
        <taxon>Albuginaceae</taxon>
        <taxon>Albugo</taxon>
    </lineage>
</organism>
<evidence type="ECO:0000313" key="2">
    <source>
        <dbReference type="EMBL" id="CCI41699.1"/>
    </source>
</evidence>
<evidence type="ECO:0000256" key="1">
    <source>
        <dbReference type="SAM" id="MobiDB-lite"/>
    </source>
</evidence>
<feature type="compositionally biased region" description="Polar residues" evidence="1">
    <location>
        <begin position="15"/>
        <end position="29"/>
    </location>
</feature>
<dbReference type="InParanoid" id="A0A024G4B1"/>
<name>A0A024G4B1_9STRA</name>
<accession>A0A024G4B1</accession>
<gene>
    <name evidence="2" type="ORF">BN9_024830</name>
</gene>
<dbReference type="EMBL" id="CAIX01000023">
    <property type="protein sequence ID" value="CCI41699.1"/>
    <property type="molecule type" value="Genomic_DNA"/>
</dbReference>
<protein>
    <submittedName>
        <fullName evidence="2">Uncharacterized protein</fullName>
    </submittedName>
</protein>
<dbReference type="AlphaFoldDB" id="A0A024G4B1"/>
<comment type="caution">
    <text evidence="2">The sequence shown here is derived from an EMBL/GenBank/DDBJ whole genome shotgun (WGS) entry which is preliminary data.</text>
</comment>
<reference evidence="2 3" key="1">
    <citation type="submission" date="2012-05" db="EMBL/GenBank/DDBJ databases">
        <title>Recombination and specialization in a pathogen metapopulation.</title>
        <authorList>
            <person name="Gardiner A."/>
            <person name="Kemen E."/>
            <person name="Schultz-Larsen T."/>
            <person name="MacLean D."/>
            <person name="Van Oosterhout C."/>
            <person name="Jones J.D.G."/>
        </authorList>
    </citation>
    <scope>NUCLEOTIDE SEQUENCE [LARGE SCALE GENOMIC DNA]</scope>
    <source>
        <strain evidence="2 3">Ac Nc2</strain>
    </source>
</reference>
<evidence type="ECO:0000313" key="3">
    <source>
        <dbReference type="Proteomes" id="UP000053237"/>
    </source>
</evidence>
<dbReference type="Proteomes" id="UP000053237">
    <property type="component" value="Unassembled WGS sequence"/>
</dbReference>